<keyword evidence="6" id="KW-0964">Secreted</keyword>
<organism evidence="12 13">
    <name type="scientific">Heterodera trifolii</name>
    <dbReference type="NCBI Taxonomy" id="157864"/>
    <lineage>
        <taxon>Eukaryota</taxon>
        <taxon>Metazoa</taxon>
        <taxon>Ecdysozoa</taxon>
        <taxon>Nematoda</taxon>
        <taxon>Chromadorea</taxon>
        <taxon>Rhabditida</taxon>
        <taxon>Tylenchina</taxon>
        <taxon>Tylenchomorpha</taxon>
        <taxon>Tylenchoidea</taxon>
        <taxon>Heteroderidae</taxon>
        <taxon>Heteroderinae</taxon>
        <taxon>Heterodera</taxon>
    </lineage>
</organism>
<comment type="function">
    <text evidence="10">Pectinolytic enzyme consist of four classes of enzymes: pectin lyase, polygalacturonase, pectin methylesterase and rhamnogalacturonase. Among pectinolytic enzymes, pectin lyase is the most important in depolymerization of pectin, since it cleaves internal glycosidic bonds of highly methylated pectins. Favors pectate, the anion, over pectin, the methyl ester.</text>
</comment>
<dbReference type="EMBL" id="JBICBT010000355">
    <property type="protein sequence ID" value="KAL3116591.1"/>
    <property type="molecule type" value="Genomic_DNA"/>
</dbReference>
<dbReference type="InterPro" id="IPR012334">
    <property type="entry name" value="Pectin_lyas_fold"/>
</dbReference>
<comment type="caution">
    <text evidence="12">The sequence shown here is derived from an EMBL/GenBank/DDBJ whole genome shotgun (WGS) entry which is preliminary data.</text>
</comment>
<dbReference type="EC" id="4.2.2.2" evidence="5"/>
<evidence type="ECO:0000256" key="4">
    <source>
        <dbReference type="ARBA" id="ARBA00006463"/>
    </source>
</evidence>
<sequence>MSVRKCPSANVRPQMSVRKCPSANVWTRKKTVVVQTTMTVTKNTDYQNTLFIGGSGLLNGACDVKNTKLKNLMILTDGVTIENAIFDTPGYGIYCKGSCTLKNIYYKKLCYHAVGLAYTDTSKSYTYKVIGGAGQGSADKYFTQSGKGTTIIQNFCGEGKYGKLWCSCGNCGFQAKRSVEVYNTVMKGPGQSVVSVNLNYGDTVLFSGLTLYGQSSSSTATKYACQNVNALTYVAQLYAASSFKPTESGTGSCTYKASSIKIAN</sequence>
<dbReference type="Pfam" id="PF03211">
    <property type="entry name" value="Pectate_lyase"/>
    <property type="match status" value="1"/>
</dbReference>
<accession>A0ABD2LN93</accession>
<proteinExistence type="inferred from homology"/>
<keyword evidence="7" id="KW-0732">Signal</keyword>
<keyword evidence="13" id="KW-1185">Reference proteome</keyword>
<dbReference type="InterPro" id="IPR004898">
    <property type="entry name" value="Pectate_lyase_PlyH/PlyE-like"/>
</dbReference>
<comment type="subcellular location">
    <subcellularLocation>
        <location evidence="3">Secreted</location>
    </subcellularLocation>
</comment>
<keyword evidence="8" id="KW-0106">Calcium</keyword>
<evidence type="ECO:0000313" key="13">
    <source>
        <dbReference type="Proteomes" id="UP001620626"/>
    </source>
</evidence>
<evidence type="ECO:0000256" key="6">
    <source>
        <dbReference type="ARBA" id="ARBA00022525"/>
    </source>
</evidence>
<dbReference type="InterPro" id="IPR011050">
    <property type="entry name" value="Pectin_lyase_fold/virulence"/>
</dbReference>
<evidence type="ECO:0000256" key="7">
    <source>
        <dbReference type="ARBA" id="ARBA00022729"/>
    </source>
</evidence>
<dbReference type="PANTHER" id="PTHR33407:SF9">
    <property type="entry name" value="PECTATE LYASE F-RELATED"/>
    <property type="match status" value="1"/>
</dbReference>
<evidence type="ECO:0000256" key="10">
    <source>
        <dbReference type="ARBA" id="ARBA00025679"/>
    </source>
</evidence>
<evidence type="ECO:0000313" key="12">
    <source>
        <dbReference type="EMBL" id="KAL3116591.1"/>
    </source>
</evidence>
<gene>
    <name evidence="12" type="ORF">niasHT_001338</name>
</gene>
<evidence type="ECO:0000256" key="8">
    <source>
        <dbReference type="ARBA" id="ARBA00022837"/>
    </source>
</evidence>
<dbReference type="PANTHER" id="PTHR33407">
    <property type="entry name" value="PECTATE LYASE F-RELATED"/>
    <property type="match status" value="1"/>
</dbReference>
<dbReference type="AlphaFoldDB" id="A0ABD2LN93"/>
<evidence type="ECO:0000256" key="11">
    <source>
        <dbReference type="ARBA" id="ARBA00039895"/>
    </source>
</evidence>
<evidence type="ECO:0000256" key="2">
    <source>
        <dbReference type="ARBA" id="ARBA00001913"/>
    </source>
</evidence>
<evidence type="ECO:0000256" key="9">
    <source>
        <dbReference type="ARBA" id="ARBA00023239"/>
    </source>
</evidence>
<name>A0ABD2LN93_9BILA</name>
<protein>
    <recommendedName>
        <fullName evidence="11">Probable pectate lyase F</fullName>
        <ecNumber evidence="5">4.2.2.2</ecNumber>
    </recommendedName>
</protein>
<dbReference type="Gene3D" id="2.160.20.10">
    <property type="entry name" value="Single-stranded right-handed beta-helix, Pectin lyase-like"/>
    <property type="match status" value="1"/>
</dbReference>
<comment type="cofactor">
    <cofactor evidence="2">
        <name>Ca(2+)</name>
        <dbReference type="ChEBI" id="CHEBI:29108"/>
    </cofactor>
</comment>
<dbReference type="GO" id="GO:0030570">
    <property type="term" value="F:pectate lyase activity"/>
    <property type="evidence" value="ECO:0007669"/>
    <property type="project" value="UniProtKB-EC"/>
</dbReference>
<comment type="similarity">
    <text evidence="4">Belongs to the polysaccharide lyase 3 family.</text>
</comment>
<keyword evidence="9" id="KW-0456">Lyase</keyword>
<dbReference type="Proteomes" id="UP001620626">
    <property type="component" value="Unassembled WGS sequence"/>
</dbReference>
<evidence type="ECO:0000256" key="1">
    <source>
        <dbReference type="ARBA" id="ARBA00000695"/>
    </source>
</evidence>
<comment type="catalytic activity">
    <reaction evidence="1">
        <text>Eliminative cleavage of (1-&gt;4)-alpha-D-galacturonan to give oligosaccharides with 4-deoxy-alpha-D-galact-4-enuronosyl groups at their non-reducing ends.</text>
        <dbReference type="EC" id="4.2.2.2"/>
    </reaction>
</comment>
<evidence type="ECO:0000256" key="3">
    <source>
        <dbReference type="ARBA" id="ARBA00004613"/>
    </source>
</evidence>
<dbReference type="GO" id="GO:0005576">
    <property type="term" value="C:extracellular region"/>
    <property type="evidence" value="ECO:0007669"/>
    <property type="project" value="UniProtKB-SubCell"/>
</dbReference>
<evidence type="ECO:0000256" key="5">
    <source>
        <dbReference type="ARBA" id="ARBA00012272"/>
    </source>
</evidence>
<dbReference type="SUPFAM" id="SSF51126">
    <property type="entry name" value="Pectin lyase-like"/>
    <property type="match status" value="1"/>
</dbReference>
<reference evidence="12 13" key="1">
    <citation type="submission" date="2024-10" db="EMBL/GenBank/DDBJ databases">
        <authorList>
            <person name="Kim D."/>
        </authorList>
    </citation>
    <scope>NUCLEOTIDE SEQUENCE [LARGE SCALE GENOMIC DNA]</scope>
    <source>
        <strain evidence="12">BH-2024</strain>
    </source>
</reference>